<dbReference type="PANTHER" id="PTHR36504:SF1">
    <property type="entry name" value="LIPOPOLYSACCHARIDE EXPORT SYSTEM PROTEIN LPTA"/>
    <property type="match status" value="1"/>
</dbReference>
<feature type="domain" description="Organic solvent tolerance-like N-terminal" evidence="4">
    <location>
        <begin position="15"/>
        <end position="131"/>
    </location>
</feature>
<keyword evidence="2" id="KW-0732">Signal</keyword>
<evidence type="ECO:0000256" key="2">
    <source>
        <dbReference type="ARBA" id="ARBA00022729"/>
    </source>
</evidence>
<dbReference type="GO" id="GO:0015920">
    <property type="term" value="P:lipopolysaccharide transport"/>
    <property type="evidence" value="ECO:0007669"/>
    <property type="project" value="InterPro"/>
</dbReference>
<dbReference type="GO" id="GO:0030288">
    <property type="term" value="C:outer membrane-bounded periplasmic space"/>
    <property type="evidence" value="ECO:0007669"/>
    <property type="project" value="TreeGrafter"/>
</dbReference>
<dbReference type="Gene3D" id="2.60.450.10">
    <property type="entry name" value="Lipopolysaccharide (LPS) transport protein A like domain"/>
    <property type="match status" value="1"/>
</dbReference>
<name>A0A8J6MY84_9DELT</name>
<gene>
    <name evidence="5" type="primary">lptA</name>
    <name evidence="5" type="ORF">H8E19_00765</name>
</gene>
<evidence type="ECO:0000259" key="4">
    <source>
        <dbReference type="Pfam" id="PF03968"/>
    </source>
</evidence>
<dbReference type="GO" id="GO:0009279">
    <property type="term" value="C:cell outer membrane"/>
    <property type="evidence" value="ECO:0007669"/>
    <property type="project" value="TreeGrafter"/>
</dbReference>
<evidence type="ECO:0000313" key="6">
    <source>
        <dbReference type="Proteomes" id="UP000650524"/>
    </source>
</evidence>
<sequence>MDKQAKKGVSKPIVINSKTLEADNKKKTVTFKADVKAQMENFTVYCDKMVVYYEEAPEKNEKKGPGEGTRIDKIVATGDVKIVRAEGGVATGQKAVYYQLDEKLVLTGKPVVKQKNNFVEGDRITLFLKEDRSVVESLKDKKVRAVIFPGQEKGQGLDRGK</sequence>
<accession>A0A8J6MY84</accession>
<dbReference type="GO" id="GO:0017089">
    <property type="term" value="F:glycolipid transfer activity"/>
    <property type="evidence" value="ECO:0007669"/>
    <property type="project" value="TreeGrafter"/>
</dbReference>
<evidence type="ECO:0000313" key="5">
    <source>
        <dbReference type="EMBL" id="MBC8175906.1"/>
    </source>
</evidence>
<keyword evidence="1" id="KW-0813">Transport</keyword>
<dbReference type="NCBIfam" id="TIGR03002">
    <property type="entry name" value="outer_YhbN_LptA"/>
    <property type="match status" value="1"/>
</dbReference>
<protein>
    <submittedName>
        <fullName evidence="5">Lipopolysaccharide transport periplasmic protein LptA</fullName>
    </submittedName>
</protein>
<keyword evidence="3" id="KW-0574">Periplasm</keyword>
<comment type="caution">
    <text evidence="5">The sequence shown here is derived from an EMBL/GenBank/DDBJ whole genome shotgun (WGS) entry which is preliminary data.</text>
</comment>
<organism evidence="5 6">
    <name type="scientific">Candidatus Desulfacyla euxinica</name>
    <dbReference type="NCBI Taxonomy" id="2841693"/>
    <lineage>
        <taxon>Bacteria</taxon>
        <taxon>Deltaproteobacteria</taxon>
        <taxon>Candidatus Desulfacyla</taxon>
    </lineage>
</organism>
<reference evidence="5 6" key="1">
    <citation type="submission" date="2020-08" db="EMBL/GenBank/DDBJ databases">
        <title>Bridging the membrane lipid divide: bacteria of the FCB group superphylum have the potential to synthesize archaeal ether lipids.</title>
        <authorList>
            <person name="Villanueva L."/>
            <person name="Von Meijenfeldt F.A.B."/>
            <person name="Westbye A.B."/>
            <person name="Yadav S."/>
            <person name="Hopmans E.C."/>
            <person name="Dutilh B.E."/>
            <person name="Sinninghe Damste J.S."/>
        </authorList>
    </citation>
    <scope>NUCLEOTIDE SEQUENCE [LARGE SCALE GENOMIC DNA]</scope>
    <source>
        <strain evidence="5">NIOZ-UU27</strain>
    </source>
</reference>
<proteinExistence type="predicted"/>
<dbReference type="InterPro" id="IPR005653">
    <property type="entry name" value="OstA-like_N"/>
</dbReference>
<evidence type="ECO:0000256" key="3">
    <source>
        <dbReference type="ARBA" id="ARBA00022764"/>
    </source>
</evidence>
<dbReference type="AlphaFoldDB" id="A0A8J6MY84"/>
<dbReference type="EMBL" id="JACNJD010000048">
    <property type="protein sequence ID" value="MBC8175906.1"/>
    <property type="molecule type" value="Genomic_DNA"/>
</dbReference>
<dbReference type="Pfam" id="PF03968">
    <property type="entry name" value="LptD_N"/>
    <property type="match status" value="1"/>
</dbReference>
<dbReference type="InterPro" id="IPR052037">
    <property type="entry name" value="LPS_export_LptA"/>
</dbReference>
<dbReference type="PANTHER" id="PTHR36504">
    <property type="entry name" value="LIPOPOLYSACCHARIDE EXPORT SYSTEM PROTEIN LPTA"/>
    <property type="match status" value="1"/>
</dbReference>
<dbReference type="GO" id="GO:0001530">
    <property type="term" value="F:lipopolysaccharide binding"/>
    <property type="evidence" value="ECO:0007669"/>
    <property type="project" value="InterPro"/>
</dbReference>
<dbReference type="Proteomes" id="UP000650524">
    <property type="component" value="Unassembled WGS sequence"/>
</dbReference>
<evidence type="ECO:0000256" key="1">
    <source>
        <dbReference type="ARBA" id="ARBA00022448"/>
    </source>
</evidence>
<dbReference type="InterPro" id="IPR014340">
    <property type="entry name" value="LptA"/>
</dbReference>